<reference evidence="2 3" key="1">
    <citation type="submission" date="2024-06" db="EMBL/GenBank/DDBJ databases">
        <title>Complete genome of Phlyctema vagabunda strain 19-DSS-EL-015.</title>
        <authorList>
            <person name="Fiorenzani C."/>
        </authorList>
    </citation>
    <scope>NUCLEOTIDE SEQUENCE [LARGE SCALE GENOMIC DNA]</scope>
    <source>
        <strain evidence="2 3">19-DSS-EL-015</strain>
    </source>
</reference>
<feature type="compositionally biased region" description="Basic and acidic residues" evidence="1">
    <location>
        <begin position="26"/>
        <end position="59"/>
    </location>
</feature>
<gene>
    <name evidence="2" type="ORF">PVAG01_03444</name>
</gene>
<feature type="compositionally biased region" description="Polar residues" evidence="1">
    <location>
        <begin position="14"/>
        <end position="25"/>
    </location>
</feature>
<protein>
    <submittedName>
        <fullName evidence="2">Uncharacterized protein</fullName>
    </submittedName>
</protein>
<evidence type="ECO:0000313" key="2">
    <source>
        <dbReference type="EMBL" id="KAL3424163.1"/>
    </source>
</evidence>
<keyword evidence="3" id="KW-1185">Reference proteome</keyword>
<comment type="caution">
    <text evidence="2">The sequence shown here is derived from an EMBL/GenBank/DDBJ whole genome shotgun (WGS) entry which is preliminary data.</text>
</comment>
<dbReference type="EMBL" id="JBFCZG010000003">
    <property type="protein sequence ID" value="KAL3424163.1"/>
    <property type="molecule type" value="Genomic_DNA"/>
</dbReference>
<name>A0ABR4PLP9_9HELO</name>
<sequence length="342" mass="37794">MEVIQTPSLNLSTRYSSPFRFSQQRDVAEEREKDGREEEGQKERSTALRRKEDEIPDATKKRKRGVELDDLILEQTLAQIAAFPNPASPEALQDSINRHFLHLDPPLPPHSGYGDKNLLSFQPNQDQNTNNNTDMKIDITTEAAAAAAAACEAEHEFPTSDFRSSPNMYASGEKGLLDLTIDETSGFEEFESSCTGEMMKRSGSSSEDAGGGGTDAGFLTHDELAKLGLNIAGESPGGETRMDLDTTTSTDLDLDLEFSRRIDEILGVLDDHDMGDEVVGRETGVRDAQEMVENSTKDGDLGEEKLQPKAKEKTKKTKERGGIILKWQKIDRGENPRKKSKT</sequence>
<dbReference type="Proteomes" id="UP001629113">
    <property type="component" value="Unassembled WGS sequence"/>
</dbReference>
<feature type="compositionally biased region" description="Basic and acidic residues" evidence="1">
    <location>
        <begin position="283"/>
        <end position="311"/>
    </location>
</feature>
<evidence type="ECO:0000313" key="3">
    <source>
        <dbReference type="Proteomes" id="UP001629113"/>
    </source>
</evidence>
<proteinExistence type="predicted"/>
<evidence type="ECO:0000256" key="1">
    <source>
        <dbReference type="SAM" id="MobiDB-lite"/>
    </source>
</evidence>
<feature type="region of interest" description="Disordered" evidence="1">
    <location>
        <begin position="283"/>
        <end position="321"/>
    </location>
</feature>
<feature type="region of interest" description="Disordered" evidence="1">
    <location>
        <begin position="14"/>
        <end position="65"/>
    </location>
</feature>
<accession>A0ABR4PLP9</accession>
<organism evidence="2 3">
    <name type="scientific">Phlyctema vagabunda</name>
    <dbReference type="NCBI Taxonomy" id="108571"/>
    <lineage>
        <taxon>Eukaryota</taxon>
        <taxon>Fungi</taxon>
        <taxon>Dikarya</taxon>
        <taxon>Ascomycota</taxon>
        <taxon>Pezizomycotina</taxon>
        <taxon>Leotiomycetes</taxon>
        <taxon>Helotiales</taxon>
        <taxon>Dermateaceae</taxon>
        <taxon>Phlyctema</taxon>
    </lineage>
</organism>